<protein>
    <submittedName>
        <fullName evidence="1">Uncharacterized protein</fullName>
    </submittedName>
</protein>
<name>A0A0G0Q0U6_9BACT</name>
<accession>A0A0G0Q0U6</accession>
<reference evidence="1 2" key="1">
    <citation type="journal article" date="2015" name="Nature">
        <title>rRNA introns, odd ribosomes, and small enigmatic genomes across a large radiation of phyla.</title>
        <authorList>
            <person name="Brown C.T."/>
            <person name="Hug L.A."/>
            <person name="Thomas B.C."/>
            <person name="Sharon I."/>
            <person name="Castelle C.J."/>
            <person name="Singh A."/>
            <person name="Wilkins M.J."/>
            <person name="Williams K.H."/>
            <person name="Banfield J.F."/>
        </authorList>
    </citation>
    <scope>NUCLEOTIDE SEQUENCE [LARGE SCALE GENOMIC DNA]</scope>
</reference>
<comment type="caution">
    <text evidence="1">The sequence shown here is derived from an EMBL/GenBank/DDBJ whole genome shotgun (WGS) entry which is preliminary data.</text>
</comment>
<evidence type="ECO:0000313" key="1">
    <source>
        <dbReference type="EMBL" id="KKR33783.1"/>
    </source>
</evidence>
<sequence length="142" mass="17008">MDTFLYKDIETDMCPVGNLIVSYVKKPKDQDRIKGIIAHVFNGKEGLSSKFVYPCRGGECYDNKTIYEIKIQLPRNVLIRIFFVYFDNVAILFDWLEKRHKPDYNKKESNQVDKKYIEKIKNTENFYKKYINNNNCLRKIKF</sequence>
<dbReference type="AlphaFoldDB" id="A0A0G0Q0U6"/>
<proteinExistence type="predicted"/>
<organism evidence="1 2">
    <name type="scientific">Candidatus Falkowbacteria bacterium GW2011_GWF2_39_8</name>
    <dbReference type="NCBI Taxonomy" id="1618642"/>
    <lineage>
        <taxon>Bacteria</taxon>
        <taxon>Candidatus Falkowiibacteriota</taxon>
    </lineage>
</organism>
<dbReference type="EMBL" id="LBXO01000003">
    <property type="protein sequence ID" value="KKR33783.1"/>
    <property type="molecule type" value="Genomic_DNA"/>
</dbReference>
<gene>
    <name evidence="1" type="ORF">UT64_C0003G0004</name>
</gene>
<evidence type="ECO:0000313" key="2">
    <source>
        <dbReference type="Proteomes" id="UP000034137"/>
    </source>
</evidence>
<dbReference type="Proteomes" id="UP000034137">
    <property type="component" value="Unassembled WGS sequence"/>
</dbReference>